<evidence type="ECO:0000313" key="3">
    <source>
        <dbReference type="Proteomes" id="UP000663873"/>
    </source>
</evidence>
<evidence type="ECO:0000256" key="1">
    <source>
        <dbReference type="SAM" id="MobiDB-lite"/>
    </source>
</evidence>
<gene>
    <name evidence="2" type="ORF">UJA718_LOCUS49107</name>
</gene>
<sequence length="42" mass="4662">AVDPTNPLDEDSIEAAQNLTQEDVFGEELSDLSEDEDGLRRK</sequence>
<dbReference type="Proteomes" id="UP000663873">
    <property type="component" value="Unassembled WGS sequence"/>
</dbReference>
<organism evidence="2 3">
    <name type="scientific">Rotaria socialis</name>
    <dbReference type="NCBI Taxonomy" id="392032"/>
    <lineage>
        <taxon>Eukaryota</taxon>
        <taxon>Metazoa</taxon>
        <taxon>Spiralia</taxon>
        <taxon>Gnathifera</taxon>
        <taxon>Rotifera</taxon>
        <taxon>Eurotatoria</taxon>
        <taxon>Bdelloidea</taxon>
        <taxon>Philodinida</taxon>
        <taxon>Philodinidae</taxon>
        <taxon>Rotaria</taxon>
    </lineage>
</organism>
<comment type="caution">
    <text evidence="2">The sequence shown here is derived from an EMBL/GenBank/DDBJ whole genome shotgun (WGS) entry which is preliminary data.</text>
</comment>
<reference evidence="2" key="1">
    <citation type="submission" date="2021-02" db="EMBL/GenBank/DDBJ databases">
        <authorList>
            <person name="Nowell W R."/>
        </authorList>
    </citation>
    <scope>NUCLEOTIDE SEQUENCE</scope>
</reference>
<keyword evidence="3" id="KW-1185">Reference proteome</keyword>
<dbReference type="AlphaFoldDB" id="A0A821Z6D3"/>
<accession>A0A821Z6D3</accession>
<feature type="non-terminal residue" evidence="2">
    <location>
        <position position="1"/>
    </location>
</feature>
<proteinExistence type="predicted"/>
<feature type="non-terminal residue" evidence="2">
    <location>
        <position position="42"/>
    </location>
</feature>
<evidence type="ECO:0000313" key="2">
    <source>
        <dbReference type="EMBL" id="CAF4977275.1"/>
    </source>
</evidence>
<feature type="region of interest" description="Disordered" evidence="1">
    <location>
        <begin position="1"/>
        <end position="42"/>
    </location>
</feature>
<protein>
    <submittedName>
        <fullName evidence="2">Uncharacterized protein</fullName>
    </submittedName>
</protein>
<name>A0A821Z6D3_9BILA</name>
<dbReference type="EMBL" id="CAJOBP010101402">
    <property type="protein sequence ID" value="CAF4977275.1"/>
    <property type="molecule type" value="Genomic_DNA"/>
</dbReference>
<feature type="compositionally biased region" description="Acidic residues" evidence="1">
    <location>
        <begin position="24"/>
        <end position="42"/>
    </location>
</feature>